<dbReference type="PATRIC" id="fig|656179.3.peg.587"/>
<keyword evidence="2" id="KW-1185">Reference proteome</keyword>
<protein>
    <submittedName>
        <fullName evidence="1">ABC transporter permease</fullName>
    </submittedName>
</protein>
<evidence type="ECO:0000313" key="1">
    <source>
        <dbReference type="EMBL" id="AKM29265.1"/>
    </source>
</evidence>
<dbReference type="OrthoDB" id="6873399at2"/>
<dbReference type="EMBL" id="CP011807">
    <property type="protein sequence ID" value="AKM29265.1"/>
    <property type="molecule type" value="Genomic_DNA"/>
</dbReference>
<accession>A0A0H3WP81</accession>
<dbReference type="RefSeq" id="WP_047905210.1">
    <property type="nucleotide sequence ID" value="NZ_CP011807.3"/>
</dbReference>
<dbReference type="KEGG" id="pfg:AB870_02665"/>
<evidence type="ECO:0000313" key="2">
    <source>
        <dbReference type="Proteomes" id="UP000035651"/>
    </source>
</evidence>
<dbReference type="Proteomes" id="UP000035651">
    <property type="component" value="Chromosome"/>
</dbReference>
<proteinExistence type="predicted"/>
<gene>
    <name evidence="1" type="ORF">AB870_02665</name>
</gene>
<reference evidence="1" key="1">
    <citation type="submission" date="2016-06" db="EMBL/GenBank/DDBJ databases">
        <title>Complete Genome Sequence of Pandoraea faecigallinarum DSM-23572.</title>
        <authorList>
            <person name="Yong D."/>
            <person name="Ee R."/>
            <person name="Lim Y.-L."/>
            <person name="Yin W.-F."/>
            <person name="Chan K.-G."/>
        </authorList>
    </citation>
    <scope>NUCLEOTIDE SEQUENCE</scope>
    <source>
        <strain evidence="1">DSM 23572</strain>
    </source>
</reference>
<sequence>MTTSADIRALFVQALKGATDAGQSVFSPFDWPTQADAYPCVLVRAPKERKESQGPFQPGYDVYTTLQVVGRTVSSALVGDEGSAIALATAERLKAQIEATLINNPLIWNDSSGASRIEQFVSIDSEISTSSDGEVPMAELVMHVEVKFYQGPEDFFPIPTVPINEVQIAVSVPDGTPQPGIIIHPQS</sequence>
<organism evidence="1 2">
    <name type="scientific">Pandoraea faecigallinarum</name>
    <dbReference type="NCBI Taxonomy" id="656179"/>
    <lineage>
        <taxon>Bacteria</taxon>
        <taxon>Pseudomonadati</taxon>
        <taxon>Pseudomonadota</taxon>
        <taxon>Betaproteobacteria</taxon>
        <taxon>Burkholderiales</taxon>
        <taxon>Burkholderiaceae</taxon>
        <taxon>Pandoraea</taxon>
    </lineage>
</organism>
<name>A0A0H3WP81_9BURK</name>
<dbReference type="AlphaFoldDB" id="A0A0H3WP81"/>
<dbReference type="STRING" id="656179.AB870_02665"/>